<dbReference type="InterPro" id="IPR000719">
    <property type="entry name" value="Prot_kinase_dom"/>
</dbReference>
<dbReference type="PROSITE" id="PS51285">
    <property type="entry name" value="AGC_KINASE_CTER"/>
    <property type="match status" value="1"/>
</dbReference>
<evidence type="ECO:0000256" key="4">
    <source>
        <dbReference type="ARBA" id="ARBA00022741"/>
    </source>
</evidence>
<dbReference type="Proteomes" id="UP001149090">
    <property type="component" value="Unassembled WGS sequence"/>
</dbReference>
<accession>A0A9Q0LFN6</accession>
<reference evidence="10" key="1">
    <citation type="submission" date="2022-10" db="EMBL/GenBank/DDBJ databases">
        <title>Novel sulphate-reducing endosymbionts in the free-living metamonad Anaeramoeba.</title>
        <authorList>
            <person name="Jerlstrom-Hultqvist J."/>
            <person name="Cepicka I."/>
            <person name="Gallot-Lavallee L."/>
            <person name="Salas-Leiva D."/>
            <person name="Curtis B.A."/>
            <person name="Zahonova K."/>
            <person name="Pipaliya S."/>
            <person name="Dacks J."/>
            <person name="Roger A.J."/>
        </authorList>
    </citation>
    <scope>NUCLEOTIDE SEQUENCE</scope>
    <source>
        <strain evidence="10">BMAN</strain>
    </source>
</reference>
<gene>
    <name evidence="10" type="ORF">M0811_10156</name>
</gene>
<dbReference type="EC" id="2.7.11.1" evidence="1"/>
<dbReference type="GO" id="GO:0004674">
    <property type="term" value="F:protein serine/threonine kinase activity"/>
    <property type="evidence" value="ECO:0007669"/>
    <property type="project" value="UniProtKB-KW"/>
</dbReference>
<dbReference type="PANTHER" id="PTHR45637">
    <property type="entry name" value="FLIPPASE KINASE 1-RELATED"/>
    <property type="match status" value="1"/>
</dbReference>
<dbReference type="AlphaFoldDB" id="A0A9Q0LFN6"/>
<dbReference type="Gene3D" id="3.30.200.20">
    <property type="entry name" value="Phosphorylase Kinase, domain 1"/>
    <property type="match status" value="1"/>
</dbReference>
<keyword evidence="5 10" id="KW-0418">Kinase</keyword>
<dbReference type="InterPro" id="IPR011009">
    <property type="entry name" value="Kinase-like_dom_sf"/>
</dbReference>
<name>A0A9Q0LFN6_ANAIG</name>
<feature type="domain" description="AGC-kinase C-terminal" evidence="9">
    <location>
        <begin position="182"/>
        <end position="261"/>
    </location>
</feature>
<dbReference type="PROSITE" id="PS50011">
    <property type="entry name" value="PROTEIN_KINASE_DOM"/>
    <property type="match status" value="1"/>
</dbReference>
<evidence type="ECO:0000313" key="10">
    <source>
        <dbReference type="EMBL" id="KAJ5071524.1"/>
    </source>
</evidence>
<evidence type="ECO:0000256" key="7">
    <source>
        <dbReference type="SAM" id="MobiDB-lite"/>
    </source>
</evidence>
<dbReference type="OrthoDB" id="162894at2759"/>
<keyword evidence="6" id="KW-0067">ATP-binding</keyword>
<evidence type="ECO:0000259" key="8">
    <source>
        <dbReference type="PROSITE" id="PS50011"/>
    </source>
</evidence>
<keyword evidence="3" id="KW-0808">Transferase</keyword>
<dbReference type="SMART" id="SM00220">
    <property type="entry name" value="S_TKc"/>
    <property type="match status" value="1"/>
</dbReference>
<keyword evidence="2" id="KW-0723">Serine/threonine-protein kinase</keyword>
<evidence type="ECO:0000313" key="11">
    <source>
        <dbReference type="Proteomes" id="UP001149090"/>
    </source>
</evidence>
<organism evidence="10 11">
    <name type="scientific">Anaeramoeba ignava</name>
    <name type="common">Anaerobic marine amoeba</name>
    <dbReference type="NCBI Taxonomy" id="1746090"/>
    <lineage>
        <taxon>Eukaryota</taxon>
        <taxon>Metamonada</taxon>
        <taxon>Anaeramoebidae</taxon>
        <taxon>Anaeramoeba</taxon>
    </lineage>
</organism>
<evidence type="ECO:0000256" key="5">
    <source>
        <dbReference type="ARBA" id="ARBA00022777"/>
    </source>
</evidence>
<keyword evidence="11" id="KW-1185">Reference proteome</keyword>
<dbReference type="Gene3D" id="1.10.510.10">
    <property type="entry name" value="Transferase(Phosphotransferase) domain 1"/>
    <property type="match status" value="1"/>
</dbReference>
<evidence type="ECO:0000256" key="1">
    <source>
        <dbReference type="ARBA" id="ARBA00012513"/>
    </source>
</evidence>
<protein>
    <recommendedName>
        <fullName evidence="1">non-specific serine/threonine protein kinase</fullName>
        <ecNumber evidence="1">2.7.11.1</ecNumber>
    </recommendedName>
</protein>
<proteinExistence type="predicted"/>
<sequence length="325" mass="37477">MIPIISQNSESDFNQNIDKSEIKSNQIDEEKVQKMITNEKKYRNKETKKKQEKITQTEFANRLKNNILSIEKEKKEKKEKVPSVVGTPEYLAPEILLGTGHGFAVDWWSLGIIAYELVVGVTPFHGESIQEVFENIIKHNFEFPPYISDELHDLISKLLVSDPSQRLGFNGSEEIKAHAFFKDVNWENIISENPPFVPKPKDEFDTQYFSKETRVFSDLEDDIIQDMNKLKSNNSLSFSPSNSAVFQDFSTVNWNQLLNSNLRQFQTYNKSNTTSPHNVSLSTSKRNSVNLADKNLNFETSEIDNNAFDLSIEKDLSQSRFEEKF</sequence>
<dbReference type="GO" id="GO:0005524">
    <property type="term" value="F:ATP binding"/>
    <property type="evidence" value="ECO:0007669"/>
    <property type="project" value="UniProtKB-KW"/>
</dbReference>
<feature type="compositionally biased region" description="Polar residues" evidence="7">
    <location>
        <begin position="1"/>
        <end position="17"/>
    </location>
</feature>
<keyword evidence="4" id="KW-0547">Nucleotide-binding</keyword>
<dbReference type="SUPFAM" id="SSF56112">
    <property type="entry name" value="Protein kinase-like (PK-like)"/>
    <property type="match status" value="1"/>
</dbReference>
<dbReference type="Pfam" id="PF00069">
    <property type="entry name" value="Pkinase"/>
    <property type="match status" value="1"/>
</dbReference>
<evidence type="ECO:0000259" key="9">
    <source>
        <dbReference type="PROSITE" id="PS51285"/>
    </source>
</evidence>
<evidence type="ECO:0000256" key="3">
    <source>
        <dbReference type="ARBA" id="ARBA00022679"/>
    </source>
</evidence>
<feature type="domain" description="Protein kinase" evidence="8">
    <location>
        <begin position="1"/>
        <end position="181"/>
    </location>
</feature>
<comment type="caution">
    <text evidence="10">The sequence shown here is derived from an EMBL/GenBank/DDBJ whole genome shotgun (WGS) entry which is preliminary data.</text>
</comment>
<dbReference type="InterPro" id="IPR000961">
    <property type="entry name" value="AGC-kinase_C"/>
</dbReference>
<dbReference type="EMBL" id="JAPDFW010000087">
    <property type="protein sequence ID" value="KAJ5071524.1"/>
    <property type="molecule type" value="Genomic_DNA"/>
</dbReference>
<dbReference type="SMART" id="SM00133">
    <property type="entry name" value="S_TK_X"/>
    <property type="match status" value="1"/>
</dbReference>
<feature type="region of interest" description="Disordered" evidence="7">
    <location>
        <begin position="1"/>
        <end position="25"/>
    </location>
</feature>
<evidence type="ECO:0000256" key="2">
    <source>
        <dbReference type="ARBA" id="ARBA00022527"/>
    </source>
</evidence>
<evidence type="ECO:0000256" key="6">
    <source>
        <dbReference type="ARBA" id="ARBA00022840"/>
    </source>
</evidence>